<dbReference type="CDD" id="cd05356">
    <property type="entry name" value="17beta-HSD1_like_SDR_c"/>
    <property type="match status" value="1"/>
</dbReference>
<dbReference type="GO" id="GO:0016491">
    <property type="term" value="F:oxidoreductase activity"/>
    <property type="evidence" value="ECO:0007669"/>
    <property type="project" value="UniProtKB-KW"/>
</dbReference>
<dbReference type="PANTHER" id="PTHR43899">
    <property type="entry name" value="RH59310P"/>
    <property type="match status" value="1"/>
</dbReference>
<dbReference type="InterPro" id="IPR020904">
    <property type="entry name" value="Sc_DH/Rdtase_CS"/>
</dbReference>
<dbReference type="InterPro" id="IPR036291">
    <property type="entry name" value="NAD(P)-bd_dom_sf"/>
</dbReference>
<comment type="similarity">
    <text evidence="2 4">Belongs to the short-chain dehydrogenases/reductases (SDR) family.</text>
</comment>
<gene>
    <name evidence="6" type="ORF">GE061_006228</name>
</gene>
<dbReference type="GO" id="GO:0005783">
    <property type="term" value="C:endoplasmic reticulum"/>
    <property type="evidence" value="ECO:0007669"/>
    <property type="project" value="UniProtKB-SubCell"/>
</dbReference>
<keyword evidence="5" id="KW-0812">Transmembrane</keyword>
<dbReference type="SUPFAM" id="SSF51735">
    <property type="entry name" value="NAD(P)-binding Rossmann-fold domains"/>
    <property type="match status" value="1"/>
</dbReference>
<organism evidence="6 7">
    <name type="scientific">Apolygus lucorum</name>
    <name type="common">Small green plant bug</name>
    <name type="synonym">Lygocoris lucorum</name>
    <dbReference type="NCBI Taxonomy" id="248454"/>
    <lineage>
        <taxon>Eukaryota</taxon>
        <taxon>Metazoa</taxon>
        <taxon>Ecdysozoa</taxon>
        <taxon>Arthropoda</taxon>
        <taxon>Hexapoda</taxon>
        <taxon>Insecta</taxon>
        <taxon>Pterygota</taxon>
        <taxon>Neoptera</taxon>
        <taxon>Paraneoptera</taxon>
        <taxon>Hemiptera</taxon>
        <taxon>Heteroptera</taxon>
        <taxon>Panheteroptera</taxon>
        <taxon>Cimicomorpha</taxon>
        <taxon>Miridae</taxon>
        <taxon>Mirini</taxon>
        <taxon>Apolygus</taxon>
    </lineage>
</organism>
<evidence type="ECO:0000313" key="6">
    <source>
        <dbReference type="EMBL" id="KAF6199930.1"/>
    </source>
</evidence>
<comment type="caution">
    <text evidence="6">The sequence shown here is derived from an EMBL/GenBank/DDBJ whole genome shotgun (WGS) entry which is preliminary data.</text>
</comment>
<accession>A0A8S9WSM6</accession>
<dbReference type="InterPro" id="IPR002347">
    <property type="entry name" value="SDR_fam"/>
</dbReference>
<dbReference type="EMBL" id="WIXP02000014">
    <property type="protein sequence ID" value="KAF6199930.1"/>
    <property type="molecule type" value="Genomic_DNA"/>
</dbReference>
<proteinExistence type="inferred from homology"/>
<dbReference type="PRINTS" id="PR00081">
    <property type="entry name" value="GDHRDH"/>
</dbReference>
<reference evidence="6" key="1">
    <citation type="journal article" date="2021" name="Mol. Ecol. Resour.">
        <title>Apolygus lucorum genome provides insights into omnivorousness and mesophyll feeding.</title>
        <authorList>
            <person name="Liu Y."/>
            <person name="Liu H."/>
            <person name="Wang H."/>
            <person name="Huang T."/>
            <person name="Liu B."/>
            <person name="Yang B."/>
            <person name="Yin L."/>
            <person name="Li B."/>
            <person name="Zhang Y."/>
            <person name="Zhang S."/>
            <person name="Jiang F."/>
            <person name="Zhang X."/>
            <person name="Ren Y."/>
            <person name="Wang B."/>
            <person name="Wang S."/>
            <person name="Lu Y."/>
            <person name="Wu K."/>
            <person name="Fan W."/>
            <person name="Wang G."/>
        </authorList>
    </citation>
    <scope>NUCLEOTIDE SEQUENCE</scope>
    <source>
        <strain evidence="6">12Hb</strain>
    </source>
</reference>
<keyword evidence="7" id="KW-1185">Reference proteome</keyword>
<keyword evidence="5" id="KW-1133">Transmembrane helix</keyword>
<evidence type="ECO:0000313" key="7">
    <source>
        <dbReference type="Proteomes" id="UP000466442"/>
    </source>
</evidence>
<evidence type="ECO:0000256" key="3">
    <source>
        <dbReference type="ARBA" id="ARBA00023002"/>
    </source>
</evidence>
<dbReference type="Proteomes" id="UP000466442">
    <property type="component" value="Unassembled WGS sequence"/>
</dbReference>
<protein>
    <submittedName>
        <fullName evidence="6">Uncharacterized protein</fullName>
    </submittedName>
</protein>
<dbReference type="PRINTS" id="PR00080">
    <property type="entry name" value="SDRFAMILY"/>
</dbReference>
<name>A0A8S9WSM6_APOLU</name>
<evidence type="ECO:0000256" key="1">
    <source>
        <dbReference type="ARBA" id="ARBA00004240"/>
    </source>
</evidence>
<evidence type="ECO:0000256" key="4">
    <source>
        <dbReference type="RuleBase" id="RU000363"/>
    </source>
</evidence>
<dbReference type="OrthoDB" id="5545019at2759"/>
<sequence length="327" mass="36813">MDVSQRLLPQPSWTDGVFYFVGAVTSTVFVILLLHELSVILKLYVFSRFGRRKDYLSKYGKWAVITGGSDGIGKQYAMQLAKRGMNICIISNFENGIVETIRSQYDVEVKYMDIDFSSNEIYVQIEEELSQLDDIGILINNVGMVQSNPLPLAEADRKYLNMILNVNLTSMLMMTEIVLKRMVLRNKGLIVNMSSLSAKIPLPYFTMYSSTKAFIEHYSACLAAELLGVDSNVQVKCLQPYFVKTQLLKGIGAFIHWTESLPLAGRAVQDVRSFASSAAATFEVDSPVVYQGHWTHQLLSLVLPYSVGLQTIANLVVWLMKYLKMVK</sequence>
<feature type="transmembrane region" description="Helical" evidence="5">
    <location>
        <begin position="17"/>
        <end position="45"/>
    </location>
</feature>
<evidence type="ECO:0000256" key="5">
    <source>
        <dbReference type="SAM" id="Phobius"/>
    </source>
</evidence>
<feature type="transmembrane region" description="Helical" evidence="5">
    <location>
        <begin position="298"/>
        <end position="320"/>
    </location>
</feature>
<comment type="subcellular location">
    <subcellularLocation>
        <location evidence="1">Endoplasmic reticulum</location>
    </subcellularLocation>
</comment>
<dbReference type="PIRSF" id="PIRSF000126">
    <property type="entry name" value="11-beta-HSD1"/>
    <property type="match status" value="1"/>
</dbReference>
<dbReference type="Pfam" id="PF00106">
    <property type="entry name" value="adh_short"/>
    <property type="match status" value="1"/>
</dbReference>
<dbReference type="Gene3D" id="3.40.50.720">
    <property type="entry name" value="NAD(P)-binding Rossmann-like Domain"/>
    <property type="match status" value="1"/>
</dbReference>
<dbReference type="InterPro" id="IPR051019">
    <property type="entry name" value="VLCFA-Steroid_DH"/>
</dbReference>
<dbReference type="PROSITE" id="PS00061">
    <property type="entry name" value="ADH_SHORT"/>
    <property type="match status" value="1"/>
</dbReference>
<keyword evidence="5" id="KW-0472">Membrane</keyword>
<dbReference type="AlphaFoldDB" id="A0A8S9WSM6"/>
<keyword evidence="3" id="KW-0560">Oxidoreductase</keyword>
<dbReference type="PANTHER" id="PTHR43899:SF13">
    <property type="entry name" value="RH59310P"/>
    <property type="match status" value="1"/>
</dbReference>
<evidence type="ECO:0000256" key="2">
    <source>
        <dbReference type="ARBA" id="ARBA00006484"/>
    </source>
</evidence>